<evidence type="ECO:0000313" key="7">
    <source>
        <dbReference type="Proteomes" id="UP000176288"/>
    </source>
</evidence>
<dbReference type="GO" id="GO:0016787">
    <property type="term" value="F:hydrolase activity"/>
    <property type="evidence" value="ECO:0007669"/>
    <property type="project" value="UniProtKB-KW"/>
</dbReference>
<sequence length="184" mass="20364">MESLPTEDARSFCGTPDGFTRLWTPHRMAYINGEKKPTDASSNQCPFCQAPKFSDAEGLIVYRGANVFVVMNLFPYNSGHLLVMPYEHLSLYTDLSTEVRAEFGEVTASAMRVLQGVTKCQGVNLGMNQGEVAGAGIAAHLHQHLVPRWQGDANFFPIIAQTKALPQLLETQREQLSAAWEEYA</sequence>
<organism evidence="6 7">
    <name type="scientific">Boudabousia tangfeifanii</name>
    <dbReference type="NCBI Taxonomy" id="1912795"/>
    <lineage>
        <taxon>Bacteria</taxon>
        <taxon>Bacillati</taxon>
        <taxon>Actinomycetota</taxon>
        <taxon>Actinomycetes</taxon>
        <taxon>Actinomycetales</taxon>
        <taxon>Actinomycetaceae</taxon>
        <taxon>Boudabousia</taxon>
    </lineage>
</organism>
<reference evidence="6 7" key="1">
    <citation type="submission" date="2016-10" db="EMBL/GenBank/DDBJ databases">
        <title>Actinomyces aegypiusis sp. nov., isolated from the Aegypius monachus in Qinghai Tibet Plateau China.</title>
        <authorList>
            <person name="Wang Y."/>
        </authorList>
    </citation>
    <scope>NUCLEOTIDE SEQUENCE [LARGE SCALE GENOMIC DNA]</scope>
    <source>
        <strain evidence="6 7">VUL4_3</strain>
    </source>
</reference>
<dbReference type="SUPFAM" id="SSF54197">
    <property type="entry name" value="HIT-like"/>
    <property type="match status" value="1"/>
</dbReference>
<dbReference type="AlphaFoldDB" id="A0A1D9MKG1"/>
<dbReference type="CDD" id="cd01275">
    <property type="entry name" value="FHIT"/>
    <property type="match status" value="1"/>
</dbReference>
<evidence type="ECO:0000313" key="6">
    <source>
        <dbReference type="EMBL" id="AOZ72663.1"/>
    </source>
</evidence>
<evidence type="ECO:0000259" key="5">
    <source>
        <dbReference type="PROSITE" id="PS51084"/>
    </source>
</evidence>
<feature type="short sequence motif" description="Histidine triad motif" evidence="4">
    <location>
        <begin position="140"/>
        <end position="144"/>
    </location>
</feature>
<keyword evidence="1" id="KW-0547">Nucleotide-binding</keyword>
<dbReference type="Pfam" id="PF01230">
    <property type="entry name" value="HIT"/>
    <property type="match status" value="1"/>
</dbReference>
<evidence type="ECO:0000256" key="2">
    <source>
        <dbReference type="PIRSR" id="PIRSR639383-1"/>
    </source>
</evidence>
<dbReference type="PANTHER" id="PTHR42997">
    <property type="entry name" value="HIT FAMILY HYDROLASE"/>
    <property type="match status" value="1"/>
</dbReference>
<dbReference type="InterPro" id="IPR052908">
    <property type="entry name" value="AP-4-A_phosphorylase"/>
</dbReference>
<dbReference type="OrthoDB" id="9784774at2"/>
<feature type="binding site" evidence="3">
    <location>
        <position position="72"/>
    </location>
    <ligand>
        <name>substrate</name>
    </ligand>
</feature>
<dbReference type="EMBL" id="CP017812">
    <property type="protein sequence ID" value="AOZ72663.1"/>
    <property type="molecule type" value="Genomic_DNA"/>
</dbReference>
<dbReference type="InterPro" id="IPR039383">
    <property type="entry name" value="FHIT"/>
</dbReference>
<protein>
    <submittedName>
        <fullName evidence="6">HIT family hydrolase</fullName>
    </submittedName>
</protein>
<accession>A0A1D9MKG1</accession>
<dbReference type="STRING" id="1912795.BK816_04585"/>
<feature type="binding site" evidence="3">
    <location>
        <position position="144"/>
    </location>
    <ligand>
        <name>substrate</name>
    </ligand>
</feature>
<dbReference type="KEGG" id="avu:BK816_04585"/>
<proteinExistence type="predicted"/>
<dbReference type="Proteomes" id="UP000176288">
    <property type="component" value="Chromosome"/>
</dbReference>
<dbReference type="InterPro" id="IPR011146">
    <property type="entry name" value="HIT-like"/>
</dbReference>
<dbReference type="PANTHER" id="PTHR42997:SF1">
    <property type="entry name" value="AP-4-A PHOSPHORYLASE"/>
    <property type="match status" value="1"/>
</dbReference>
<dbReference type="Gene3D" id="3.30.428.10">
    <property type="entry name" value="HIT-like"/>
    <property type="match status" value="1"/>
</dbReference>
<evidence type="ECO:0000256" key="4">
    <source>
        <dbReference type="PROSITE-ProRule" id="PRU00464"/>
    </source>
</evidence>
<feature type="domain" description="HIT" evidence="5">
    <location>
        <begin position="46"/>
        <end position="155"/>
    </location>
</feature>
<name>A0A1D9MKG1_9ACTO</name>
<dbReference type="InterPro" id="IPR036265">
    <property type="entry name" value="HIT-like_sf"/>
</dbReference>
<dbReference type="PROSITE" id="PS51084">
    <property type="entry name" value="HIT_2"/>
    <property type="match status" value="1"/>
</dbReference>
<keyword evidence="7" id="KW-1185">Reference proteome</keyword>
<gene>
    <name evidence="6" type="ORF">BK816_04585</name>
</gene>
<evidence type="ECO:0000256" key="3">
    <source>
        <dbReference type="PIRSR" id="PIRSR639383-2"/>
    </source>
</evidence>
<dbReference type="GO" id="GO:0000166">
    <property type="term" value="F:nucleotide binding"/>
    <property type="evidence" value="ECO:0007669"/>
    <property type="project" value="UniProtKB-KW"/>
</dbReference>
<evidence type="ECO:0000256" key="1">
    <source>
        <dbReference type="ARBA" id="ARBA00022741"/>
    </source>
</evidence>
<dbReference type="RefSeq" id="WP_071164129.1">
    <property type="nucleotide sequence ID" value="NZ_CP017812.1"/>
</dbReference>
<keyword evidence="6" id="KW-0378">Hydrolase</keyword>
<feature type="active site" description="Tele-AMP-histidine intermediate" evidence="2">
    <location>
        <position position="142"/>
    </location>
</feature>